<dbReference type="RefSeq" id="WP_377167482.1">
    <property type="nucleotide sequence ID" value="NZ_JBHSMQ010000004.1"/>
</dbReference>
<evidence type="ECO:0000313" key="2">
    <source>
        <dbReference type="Proteomes" id="UP001596052"/>
    </source>
</evidence>
<sequence>MTSFQPSCLLLACSLFMVSCKPPQDVEAIMESREISSYAPKPHADIPSATRFYDDAKEQPQQQQQRPNFRELLTWTVPEGWSESTTPDPMGMRLLDLRFGPSQEGECYISLMPGPAGGLEANVNRWRTQMGQPAYTSEEISKLPKKPFFNRDATFVAFDGDFKGFGAEAAKTGYRMLGLIHSADQATIFVKLTGPKALVEQNAAAFDAFCQSIKPNLPKQE</sequence>
<evidence type="ECO:0008006" key="3">
    <source>
        <dbReference type="Google" id="ProtNLM"/>
    </source>
</evidence>
<protein>
    <recommendedName>
        <fullName evidence="3">Lipoprotein</fullName>
    </recommendedName>
</protein>
<name>A0ABW0KR70_9BACT</name>
<gene>
    <name evidence="1" type="ORF">ACFQDI_13650</name>
</gene>
<comment type="caution">
    <text evidence="1">The sequence shown here is derived from an EMBL/GenBank/DDBJ whole genome shotgun (WGS) entry which is preliminary data.</text>
</comment>
<organism evidence="1 2">
    <name type="scientific">Prosthecobacter fluviatilis</name>
    <dbReference type="NCBI Taxonomy" id="445931"/>
    <lineage>
        <taxon>Bacteria</taxon>
        <taxon>Pseudomonadati</taxon>
        <taxon>Verrucomicrobiota</taxon>
        <taxon>Verrucomicrobiia</taxon>
        <taxon>Verrucomicrobiales</taxon>
        <taxon>Verrucomicrobiaceae</taxon>
        <taxon>Prosthecobacter</taxon>
    </lineage>
</organism>
<evidence type="ECO:0000313" key="1">
    <source>
        <dbReference type="EMBL" id="MFC5455904.1"/>
    </source>
</evidence>
<keyword evidence="2" id="KW-1185">Reference proteome</keyword>
<accession>A0ABW0KR70</accession>
<dbReference type="EMBL" id="JBHSMQ010000004">
    <property type="protein sequence ID" value="MFC5455904.1"/>
    <property type="molecule type" value="Genomic_DNA"/>
</dbReference>
<dbReference type="Proteomes" id="UP001596052">
    <property type="component" value="Unassembled WGS sequence"/>
</dbReference>
<reference evidence="2" key="1">
    <citation type="journal article" date="2019" name="Int. J. Syst. Evol. Microbiol.">
        <title>The Global Catalogue of Microorganisms (GCM) 10K type strain sequencing project: providing services to taxonomists for standard genome sequencing and annotation.</title>
        <authorList>
            <consortium name="The Broad Institute Genomics Platform"/>
            <consortium name="The Broad Institute Genome Sequencing Center for Infectious Disease"/>
            <person name="Wu L."/>
            <person name="Ma J."/>
        </authorList>
    </citation>
    <scope>NUCLEOTIDE SEQUENCE [LARGE SCALE GENOMIC DNA]</scope>
    <source>
        <strain evidence="2">CGMCC 4.1469</strain>
    </source>
</reference>
<proteinExistence type="predicted"/>